<name>A0AB35XLG4_9ACTN</name>
<dbReference type="Gene3D" id="3.40.630.30">
    <property type="match status" value="1"/>
</dbReference>
<dbReference type="SUPFAM" id="SSF55729">
    <property type="entry name" value="Acyl-CoA N-acyltransferases (Nat)"/>
    <property type="match status" value="1"/>
</dbReference>
<keyword evidence="2 4" id="KW-0012">Acyltransferase</keyword>
<evidence type="ECO:0000256" key="1">
    <source>
        <dbReference type="ARBA" id="ARBA00022679"/>
    </source>
</evidence>
<organism evidence="4 5">
    <name type="scientific">Cutibacterium avidum</name>
    <dbReference type="NCBI Taxonomy" id="33010"/>
    <lineage>
        <taxon>Bacteria</taxon>
        <taxon>Bacillati</taxon>
        <taxon>Actinomycetota</taxon>
        <taxon>Actinomycetes</taxon>
        <taxon>Propionibacteriales</taxon>
        <taxon>Propionibacteriaceae</taxon>
        <taxon>Cutibacterium</taxon>
    </lineage>
</organism>
<dbReference type="PANTHER" id="PTHR43877">
    <property type="entry name" value="AMINOALKYLPHOSPHONATE N-ACETYLTRANSFERASE-RELATED-RELATED"/>
    <property type="match status" value="1"/>
</dbReference>
<protein>
    <submittedName>
        <fullName evidence="4">N-acetyltransferase</fullName>
        <ecNumber evidence="4">2.3.1.-</ecNumber>
    </submittedName>
</protein>
<dbReference type="InterPro" id="IPR050832">
    <property type="entry name" value="Bact_Acetyltransf"/>
</dbReference>
<accession>A0AB35XLG4</accession>
<dbReference type="RefSeq" id="WP_334353463.1">
    <property type="nucleotide sequence ID" value="NZ_JBAKUA010000017.1"/>
</dbReference>
<dbReference type="EC" id="2.3.1.-" evidence="4"/>
<dbReference type="PANTHER" id="PTHR43877:SF2">
    <property type="entry name" value="AMINOALKYLPHOSPHONATE N-ACETYLTRANSFERASE-RELATED"/>
    <property type="match status" value="1"/>
</dbReference>
<evidence type="ECO:0000256" key="2">
    <source>
        <dbReference type="ARBA" id="ARBA00023315"/>
    </source>
</evidence>
<feature type="domain" description="N-acetyltransferase" evidence="3">
    <location>
        <begin position="2"/>
        <end position="170"/>
    </location>
</feature>
<comment type="caution">
    <text evidence="4">The sequence shown here is derived from an EMBL/GenBank/DDBJ whole genome shotgun (WGS) entry which is preliminary data.</text>
</comment>
<reference evidence="4" key="1">
    <citation type="submission" date="2024-02" db="EMBL/GenBank/DDBJ databases">
        <title>Bacterial skin colonization with Propionibacterium avidum as a risk factor for Periprosthetic Joint Infections - a single-center prospective study.</title>
        <authorList>
            <person name="Achermann Y."/>
        </authorList>
    </citation>
    <scope>NUCLEOTIDE SEQUENCE</scope>
    <source>
        <strain evidence="4">PAVI-2017310195</strain>
    </source>
</reference>
<dbReference type="GO" id="GO:0016747">
    <property type="term" value="F:acyltransferase activity, transferring groups other than amino-acyl groups"/>
    <property type="evidence" value="ECO:0007669"/>
    <property type="project" value="InterPro"/>
</dbReference>
<dbReference type="Proteomes" id="UP001309299">
    <property type="component" value="Unassembled WGS sequence"/>
</dbReference>
<dbReference type="PROSITE" id="PS51186">
    <property type="entry name" value="GNAT"/>
    <property type="match status" value="1"/>
</dbReference>
<proteinExistence type="predicted"/>
<dbReference type="InterPro" id="IPR016181">
    <property type="entry name" value="Acyl_CoA_acyltransferase"/>
</dbReference>
<evidence type="ECO:0000313" key="5">
    <source>
        <dbReference type="Proteomes" id="UP001309299"/>
    </source>
</evidence>
<dbReference type="InterPro" id="IPR000182">
    <property type="entry name" value="GNAT_dom"/>
</dbReference>
<dbReference type="CDD" id="cd04301">
    <property type="entry name" value="NAT_SF"/>
    <property type="match status" value="1"/>
</dbReference>
<gene>
    <name evidence="4" type="ORF">V7F78_10460</name>
</gene>
<evidence type="ECO:0000259" key="3">
    <source>
        <dbReference type="PROSITE" id="PS51186"/>
    </source>
</evidence>
<keyword evidence="1 4" id="KW-0808">Transferase</keyword>
<dbReference type="AlphaFoldDB" id="A0AB35XLG4"/>
<sequence>MAITRRATTADLPFMVHVLRHAAGGVSEPLDIKECRTNPAIAHYIDGWTPDQIGMICLVAGSPIGAVWLRDLPASDPGYGFVAPGIPELTIAISPQRRGQGHGRYLLDSLLDECRRHSIHSVSLSVDAANEPAMTIYRKAGFVEVSSENNHLTMLHVDGNPAVSRLIPVNGGW</sequence>
<dbReference type="Pfam" id="PF00583">
    <property type="entry name" value="Acetyltransf_1"/>
    <property type="match status" value="1"/>
</dbReference>
<dbReference type="EMBL" id="JBAKUA010000017">
    <property type="protein sequence ID" value="MEH1547418.1"/>
    <property type="molecule type" value="Genomic_DNA"/>
</dbReference>
<evidence type="ECO:0000313" key="4">
    <source>
        <dbReference type="EMBL" id="MEH1547418.1"/>
    </source>
</evidence>